<dbReference type="Proteomes" id="UP000829398">
    <property type="component" value="Chromosome 7"/>
</dbReference>
<evidence type="ECO:0000313" key="2">
    <source>
        <dbReference type="Proteomes" id="UP000829398"/>
    </source>
</evidence>
<sequence>MSESKSGQWQWENATAGAIAGFATVAAMHPLDVVRTRFIAVAVVGELILVNDGRVSNLPTYKSTAHAILTISRSEGLRGLYAGFSPAVLGSTLSWGLYFFFYGRAKQRYSKNGKEKLNPGHHLASSAEAGALVSALLPFLSLGKAEVQSISPRIDDALTTIMKEEGWSGLYKGIVPSLFLCMKFSHDCVSKFTFIGRYKVANVSGRLLVPVVKPPGVYQRFWNPAYMVGRVSHGAIQFTVYEELRKVIVDFKSKRRKQNPDRANNLLNSADYAILGGSSKIAAMLLTYPFQVIRARLQATVYDVPTYSFGDE</sequence>
<proteinExistence type="predicted"/>
<dbReference type="EMBL" id="CM039176">
    <property type="protein sequence ID" value="KAH9711236.1"/>
    <property type="molecule type" value="Genomic_DNA"/>
</dbReference>
<keyword evidence="2" id="KW-1185">Reference proteome</keyword>
<gene>
    <name evidence="1" type="ORF">KPL71_019686</name>
</gene>
<accession>A0ACB8J2S5</accession>
<protein>
    <submittedName>
        <fullName evidence="1">Folate transporter 1</fullName>
    </submittedName>
</protein>
<name>A0ACB8J2S5_CITSI</name>
<evidence type="ECO:0000313" key="1">
    <source>
        <dbReference type="EMBL" id="KAH9711236.1"/>
    </source>
</evidence>
<reference evidence="2" key="1">
    <citation type="journal article" date="2023" name="Hortic. Res.">
        <title>A chromosome-level phased genome enabling allele-level studies in sweet orange: a case study on citrus Huanglongbing tolerance.</title>
        <authorList>
            <person name="Wu B."/>
            <person name="Yu Q."/>
            <person name="Deng Z."/>
            <person name="Duan Y."/>
            <person name="Luo F."/>
            <person name="Gmitter F. Jr."/>
        </authorList>
    </citation>
    <scope>NUCLEOTIDE SEQUENCE [LARGE SCALE GENOMIC DNA]</scope>
    <source>
        <strain evidence="2">cv. Valencia</strain>
    </source>
</reference>
<comment type="caution">
    <text evidence="1">The sequence shown here is derived from an EMBL/GenBank/DDBJ whole genome shotgun (WGS) entry which is preliminary data.</text>
</comment>
<organism evidence="1 2">
    <name type="scientific">Citrus sinensis</name>
    <name type="common">Sweet orange</name>
    <name type="synonym">Citrus aurantium var. sinensis</name>
    <dbReference type="NCBI Taxonomy" id="2711"/>
    <lineage>
        <taxon>Eukaryota</taxon>
        <taxon>Viridiplantae</taxon>
        <taxon>Streptophyta</taxon>
        <taxon>Embryophyta</taxon>
        <taxon>Tracheophyta</taxon>
        <taxon>Spermatophyta</taxon>
        <taxon>Magnoliopsida</taxon>
        <taxon>eudicotyledons</taxon>
        <taxon>Gunneridae</taxon>
        <taxon>Pentapetalae</taxon>
        <taxon>rosids</taxon>
        <taxon>malvids</taxon>
        <taxon>Sapindales</taxon>
        <taxon>Rutaceae</taxon>
        <taxon>Aurantioideae</taxon>
        <taxon>Citrus</taxon>
    </lineage>
</organism>